<dbReference type="Pfam" id="PF07603">
    <property type="entry name" value="Lcl_C"/>
    <property type="match status" value="2"/>
</dbReference>
<dbReference type="RefSeq" id="WP_222424006.1">
    <property type="nucleotide sequence ID" value="NZ_LT828542.1"/>
</dbReference>
<name>A0A1W1HHN6_9BACT</name>
<accession>A0A1W1HHN6</accession>
<dbReference type="STRING" id="1246637.MTBBW1_520016"/>
<dbReference type="AlphaFoldDB" id="A0A1W1HHN6"/>
<evidence type="ECO:0000313" key="3">
    <source>
        <dbReference type="Proteomes" id="UP000191931"/>
    </source>
</evidence>
<feature type="domain" description="Lcl C-terminal" evidence="1">
    <location>
        <begin position="396"/>
        <end position="504"/>
    </location>
</feature>
<gene>
    <name evidence="2" type="ORF">MTBBW1_520016</name>
</gene>
<organism evidence="2 3">
    <name type="scientific">Desulfamplus magnetovallimortis</name>
    <dbReference type="NCBI Taxonomy" id="1246637"/>
    <lineage>
        <taxon>Bacteria</taxon>
        <taxon>Pseudomonadati</taxon>
        <taxon>Thermodesulfobacteriota</taxon>
        <taxon>Desulfobacteria</taxon>
        <taxon>Desulfobacterales</taxon>
        <taxon>Desulfobacteraceae</taxon>
        <taxon>Desulfamplus</taxon>
    </lineage>
</organism>
<proteinExistence type="predicted"/>
<feature type="domain" description="Lcl C-terminal" evidence="1">
    <location>
        <begin position="226"/>
        <end position="366"/>
    </location>
</feature>
<keyword evidence="3" id="KW-1185">Reference proteome</keyword>
<sequence length="570" mass="63379">MSIHIFFTKLTISLFVFSIFFHTNTNLAHGNQADLLPLYRNFSENTVYLILNSGTRDATAPSDENTIIFGTQGQNTITVESGAEVTLIHFPGNNTIEIMASSTIFSVYRHGAIVHLEGSDGTTVNIPATTQDQEITFTNRPLTLSIQSGNVMLGSQIITTTSASIDEQEENNEHEEAKYPIVDTGQTTFYDDNNQIPVPLQGDAFYGQDAQFNSNQPNYSVGSDGQTVKDNVTGLTWTQTYDINGDGEIDSDDKLTFSEFQEYPDTLNAQNFGGYDDWRIPTIKELYSLINFSGTDPNPMAQETGNLTPFIDTDYFGFSYGDTSSGDRIIDSQAWSGTSYVDYVFGNQLAAFGVNFADGRIKGYPSSDIMQKTNYAYFVRGNPDYGINIFTNNNDGTITDEATGLMWAQDDSKTGMNWEETFAWVQEKNEEYYLGYNDWRLPNAKEMQSIINYEKSPATTGTAAIDPVFNITKITNENGEDDYPWFWTGTTHAKASGDGNHAAYICFGRALGYVGNSWLDVHGAGAQRSDQKGGSFSMYTYITDGYYFQNSPQGDAVRIYNYARLVRDAD</sequence>
<dbReference type="EMBL" id="FWEV01000295">
    <property type="protein sequence ID" value="SLM31989.1"/>
    <property type="molecule type" value="Genomic_DNA"/>
</dbReference>
<dbReference type="InterPro" id="IPR011460">
    <property type="entry name" value="Lcl_C"/>
</dbReference>
<evidence type="ECO:0000259" key="1">
    <source>
        <dbReference type="Pfam" id="PF07603"/>
    </source>
</evidence>
<reference evidence="2 3" key="1">
    <citation type="submission" date="2017-03" db="EMBL/GenBank/DDBJ databases">
        <authorList>
            <person name="Afonso C.L."/>
            <person name="Miller P.J."/>
            <person name="Scott M.A."/>
            <person name="Spackman E."/>
            <person name="Goraichik I."/>
            <person name="Dimitrov K.M."/>
            <person name="Suarez D.L."/>
            <person name="Swayne D.E."/>
        </authorList>
    </citation>
    <scope>NUCLEOTIDE SEQUENCE [LARGE SCALE GENOMIC DNA]</scope>
    <source>
        <strain evidence="2">PRJEB14757</strain>
    </source>
</reference>
<protein>
    <recommendedName>
        <fullName evidence="1">Lcl C-terminal domain-containing protein</fullName>
    </recommendedName>
</protein>
<dbReference type="PANTHER" id="PTHR35812">
    <property type="entry name" value="LIPOPROTEIN"/>
    <property type="match status" value="1"/>
</dbReference>
<evidence type="ECO:0000313" key="2">
    <source>
        <dbReference type="EMBL" id="SLM31989.1"/>
    </source>
</evidence>
<dbReference type="Proteomes" id="UP000191931">
    <property type="component" value="Unassembled WGS sequence"/>
</dbReference>
<dbReference type="PANTHER" id="PTHR35812:SF1">
    <property type="entry name" value="LIPOPROTEIN"/>
    <property type="match status" value="1"/>
</dbReference>